<evidence type="ECO:0000313" key="3">
    <source>
        <dbReference type="EMBL" id="KAK1445453.1"/>
    </source>
</evidence>
<keyword evidence="2" id="KW-1133">Transmembrane helix</keyword>
<dbReference type="Proteomes" id="UP001239213">
    <property type="component" value="Unassembled WGS sequence"/>
</dbReference>
<evidence type="ECO:0000313" key="4">
    <source>
        <dbReference type="Proteomes" id="UP001239213"/>
    </source>
</evidence>
<reference evidence="3" key="1">
    <citation type="submission" date="2016-11" db="EMBL/GenBank/DDBJ databases">
        <title>The genome sequence of Colletotrichum cuscutae.</title>
        <authorList>
            <person name="Baroncelli R."/>
        </authorList>
    </citation>
    <scope>NUCLEOTIDE SEQUENCE</scope>
    <source>
        <strain evidence="3">IMI 304802</strain>
    </source>
</reference>
<accession>A0AAI9TVL5</accession>
<keyword evidence="2" id="KW-0812">Transmembrane</keyword>
<protein>
    <submittedName>
        <fullName evidence="3">Uncharacterized protein</fullName>
    </submittedName>
</protein>
<feature type="region of interest" description="Disordered" evidence="1">
    <location>
        <begin position="106"/>
        <end position="140"/>
    </location>
</feature>
<evidence type="ECO:0000256" key="2">
    <source>
        <dbReference type="SAM" id="Phobius"/>
    </source>
</evidence>
<comment type="caution">
    <text evidence="3">The sequence shown here is derived from an EMBL/GenBank/DDBJ whole genome shotgun (WGS) entry which is preliminary data.</text>
</comment>
<name>A0AAI9TVL5_9PEZI</name>
<keyword evidence="2" id="KW-0472">Membrane</keyword>
<dbReference type="AlphaFoldDB" id="A0AAI9TVL5"/>
<keyword evidence="4" id="KW-1185">Reference proteome</keyword>
<organism evidence="3 4">
    <name type="scientific">Colletotrichum cuscutae</name>
    <dbReference type="NCBI Taxonomy" id="1209917"/>
    <lineage>
        <taxon>Eukaryota</taxon>
        <taxon>Fungi</taxon>
        <taxon>Dikarya</taxon>
        <taxon>Ascomycota</taxon>
        <taxon>Pezizomycotina</taxon>
        <taxon>Sordariomycetes</taxon>
        <taxon>Hypocreomycetidae</taxon>
        <taxon>Glomerellales</taxon>
        <taxon>Glomerellaceae</taxon>
        <taxon>Colletotrichum</taxon>
        <taxon>Colletotrichum acutatum species complex</taxon>
    </lineage>
</organism>
<feature type="transmembrane region" description="Helical" evidence="2">
    <location>
        <begin position="170"/>
        <end position="191"/>
    </location>
</feature>
<sequence length="226" mass="24902">MVPASAISCDGHRAPPVNTRSICWCGDEITDTAGLPFKMPRCTPMTVHPPSQYQALKSDMFHSICDIYVDATAEPTLLPLSPFADRRFLHDNISCLRGPPHATLPKAACDIQPPPPAKASQRRRAPSSTPDKDRRPNQAAWEGPKIGLCHSVVTQWREIVYHVDQDSANISWPTFASLVVPYAFAALLLIVDARLRMAWWHPHPTPVHLSSSTVLLGEVESPFEGA</sequence>
<proteinExistence type="predicted"/>
<gene>
    <name evidence="3" type="ORF">CCUS01_12500</name>
</gene>
<dbReference type="EMBL" id="MPDP01000322">
    <property type="protein sequence ID" value="KAK1445453.1"/>
    <property type="molecule type" value="Genomic_DNA"/>
</dbReference>
<evidence type="ECO:0000256" key="1">
    <source>
        <dbReference type="SAM" id="MobiDB-lite"/>
    </source>
</evidence>